<evidence type="ECO:0000313" key="2">
    <source>
        <dbReference type="Proteomes" id="UP001589867"/>
    </source>
</evidence>
<keyword evidence="2" id="KW-1185">Reference proteome</keyword>
<protein>
    <submittedName>
        <fullName evidence="1">Class III extradiol dioxygenase subunit B-like domain-containing protein</fullName>
    </submittedName>
</protein>
<evidence type="ECO:0000313" key="1">
    <source>
        <dbReference type="EMBL" id="MFC0531157.1"/>
    </source>
</evidence>
<comment type="caution">
    <text evidence="1">The sequence shown here is derived from an EMBL/GenBank/DDBJ whole genome shotgun (WGS) entry which is preliminary data.</text>
</comment>
<dbReference type="SUPFAM" id="SSF53213">
    <property type="entry name" value="LigB-like"/>
    <property type="match status" value="1"/>
</dbReference>
<reference evidence="1 2" key="1">
    <citation type="submission" date="2024-09" db="EMBL/GenBank/DDBJ databases">
        <authorList>
            <person name="Sun Q."/>
            <person name="Mori K."/>
        </authorList>
    </citation>
    <scope>NUCLEOTIDE SEQUENCE [LARGE SCALE GENOMIC DNA]</scope>
    <source>
        <strain evidence="1 2">TBRC 3947</strain>
    </source>
</reference>
<organism evidence="1 2">
    <name type="scientific">Phytohabitans kaempferiae</name>
    <dbReference type="NCBI Taxonomy" id="1620943"/>
    <lineage>
        <taxon>Bacteria</taxon>
        <taxon>Bacillati</taxon>
        <taxon>Actinomycetota</taxon>
        <taxon>Actinomycetes</taxon>
        <taxon>Micromonosporales</taxon>
        <taxon>Micromonosporaceae</taxon>
    </lineage>
</organism>
<dbReference type="CDD" id="cd07951">
    <property type="entry name" value="ED_3B_N_AMMECR1"/>
    <property type="match status" value="1"/>
</dbReference>
<accession>A0ABV6M8Z5</accession>
<sequence>MPLVAAAVCPHPPMIVPEIASGAAPELDELRAACDVAVGRLAASGARSLLVLGGDSSTMDYNFPVRPAFARWGLPEPPGEPPSLPLSLSVGAWLINRAFVPVPEVIRRFATVSDTAPVEECVTYARRLGSDVPWALLVMGDGSARRGTGAPGYDDQRARPYDEMVERALATADLDALLGLDPVLSADLMVAGRAPWQVLAAAAAGGEWRATMEYSGAPYGVAYFVASWERVWT</sequence>
<dbReference type="Gene3D" id="3.40.830.10">
    <property type="entry name" value="LigB-like"/>
    <property type="match status" value="1"/>
</dbReference>
<dbReference type="EMBL" id="JBHLUH010000056">
    <property type="protein sequence ID" value="MFC0531157.1"/>
    <property type="molecule type" value="Genomic_DNA"/>
</dbReference>
<dbReference type="Proteomes" id="UP001589867">
    <property type="component" value="Unassembled WGS sequence"/>
</dbReference>
<proteinExistence type="predicted"/>
<name>A0ABV6M8Z5_9ACTN</name>
<gene>
    <name evidence="1" type="ORF">ACFFIA_26295</name>
</gene>
<dbReference type="RefSeq" id="WP_377255070.1">
    <property type="nucleotide sequence ID" value="NZ_JBHLUH010000056.1"/>
</dbReference>